<feature type="chain" id="PRO_5036466328" evidence="1">
    <location>
        <begin position="19"/>
        <end position="85"/>
    </location>
</feature>
<accession>A0A8X7CCM6</accession>
<keyword evidence="3" id="KW-1185">Reference proteome</keyword>
<organism evidence="2 3">
    <name type="scientific">Trichonephila inaurata madagascariensis</name>
    <dbReference type="NCBI Taxonomy" id="2747483"/>
    <lineage>
        <taxon>Eukaryota</taxon>
        <taxon>Metazoa</taxon>
        <taxon>Ecdysozoa</taxon>
        <taxon>Arthropoda</taxon>
        <taxon>Chelicerata</taxon>
        <taxon>Arachnida</taxon>
        <taxon>Araneae</taxon>
        <taxon>Araneomorphae</taxon>
        <taxon>Entelegynae</taxon>
        <taxon>Araneoidea</taxon>
        <taxon>Nephilidae</taxon>
        <taxon>Trichonephila</taxon>
        <taxon>Trichonephila inaurata</taxon>
    </lineage>
</organism>
<evidence type="ECO:0000313" key="2">
    <source>
        <dbReference type="EMBL" id="GFY61442.1"/>
    </source>
</evidence>
<reference evidence="2" key="1">
    <citation type="submission" date="2020-08" db="EMBL/GenBank/DDBJ databases">
        <title>Multicomponent nature underlies the extraordinary mechanical properties of spider dragline silk.</title>
        <authorList>
            <person name="Kono N."/>
            <person name="Nakamura H."/>
            <person name="Mori M."/>
            <person name="Yoshida Y."/>
            <person name="Ohtoshi R."/>
            <person name="Malay A.D."/>
            <person name="Moran D.A.P."/>
            <person name="Tomita M."/>
            <person name="Numata K."/>
            <person name="Arakawa K."/>
        </authorList>
    </citation>
    <scope>NUCLEOTIDE SEQUENCE</scope>
</reference>
<gene>
    <name evidence="2" type="ORF">TNIN_270821</name>
</gene>
<name>A0A8X7CCM6_9ARAC</name>
<comment type="caution">
    <text evidence="2">The sequence shown here is derived from an EMBL/GenBank/DDBJ whole genome shotgun (WGS) entry which is preliminary data.</text>
</comment>
<dbReference type="OrthoDB" id="10551558at2759"/>
<proteinExistence type="predicted"/>
<protein>
    <submittedName>
        <fullName evidence="2">Uncharacterized protein</fullName>
    </submittedName>
</protein>
<keyword evidence="1" id="KW-0732">Signal</keyword>
<dbReference type="Proteomes" id="UP000886998">
    <property type="component" value="Unassembled WGS sequence"/>
</dbReference>
<feature type="signal peptide" evidence="1">
    <location>
        <begin position="1"/>
        <end position="18"/>
    </location>
</feature>
<sequence>MMLARGLLSVLWHVETRGDTDCRSEGETTTLEHTWRPAFLVMFVKKEGLIAFVGLGDANEKQGVIAVEYLGEIVFGQIDDYSNNP</sequence>
<dbReference type="EMBL" id="BMAV01013649">
    <property type="protein sequence ID" value="GFY61442.1"/>
    <property type="molecule type" value="Genomic_DNA"/>
</dbReference>
<evidence type="ECO:0000256" key="1">
    <source>
        <dbReference type="SAM" id="SignalP"/>
    </source>
</evidence>
<evidence type="ECO:0000313" key="3">
    <source>
        <dbReference type="Proteomes" id="UP000886998"/>
    </source>
</evidence>
<dbReference type="AlphaFoldDB" id="A0A8X7CCM6"/>